<dbReference type="InterPro" id="IPR002734">
    <property type="entry name" value="RibDG_C"/>
</dbReference>
<gene>
    <name evidence="5" type="ORF">L1O03_04845</name>
</gene>
<dbReference type="GO" id="GO:0008703">
    <property type="term" value="F:5-amino-6-(5-phosphoribosylamino)uracil reductase activity"/>
    <property type="evidence" value="ECO:0007669"/>
    <property type="project" value="InterPro"/>
</dbReference>
<dbReference type="PANTHER" id="PTHR38011:SF7">
    <property type="entry name" value="2,5-DIAMINO-6-RIBOSYLAMINO-4(3H)-PYRIMIDINONE 5'-PHOSPHATE REDUCTASE"/>
    <property type="match status" value="1"/>
</dbReference>
<dbReference type="EMBL" id="JAKGSI010000002">
    <property type="protein sequence ID" value="MCF4006511.1"/>
    <property type="molecule type" value="Genomic_DNA"/>
</dbReference>
<dbReference type="SUPFAM" id="SSF53597">
    <property type="entry name" value="Dihydrofolate reductase-like"/>
    <property type="match status" value="1"/>
</dbReference>
<dbReference type="RefSeq" id="WP_236118307.1">
    <property type="nucleotide sequence ID" value="NZ_JAKGSI010000002.1"/>
</dbReference>
<dbReference type="AlphaFoldDB" id="A0A9X1QPM8"/>
<dbReference type="InterPro" id="IPR024072">
    <property type="entry name" value="DHFR-like_dom_sf"/>
</dbReference>
<dbReference type="PANTHER" id="PTHR38011">
    <property type="entry name" value="DIHYDROFOLATE REDUCTASE FAMILY PROTEIN (AFU_ORTHOLOGUE AFUA_8G06820)"/>
    <property type="match status" value="1"/>
</dbReference>
<dbReference type="Pfam" id="PF01872">
    <property type="entry name" value="RibD_C"/>
    <property type="match status" value="1"/>
</dbReference>
<organism evidence="5 6">
    <name type="scientific">Corynebacterium uropygiale</name>
    <dbReference type="NCBI Taxonomy" id="1775911"/>
    <lineage>
        <taxon>Bacteria</taxon>
        <taxon>Bacillati</taxon>
        <taxon>Actinomycetota</taxon>
        <taxon>Actinomycetes</taxon>
        <taxon>Mycobacteriales</taxon>
        <taxon>Corynebacteriaceae</taxon>
        <taxon>Corynebacterium</taxon>
    </lineage>
</organism>
<comment type="pathway">
    <text evidence="1">Cofactor biosynthesis; riboflavin biosynthesis.</text>
</comment>
<proteinExistence type="predicted"/>
<name>A0A9X1QPM8_9CORY</name>
<dbReference type="Proteomes" id="UP001139336">
    <property type="component" value="Unassembled WGS sequence"/>
</dbReference>
<sequence length="256" mass="27482">MSVNPLAPHRLHEPHKVSTLLGPLLPCGTPQTRMVGIMALNGSAAVEGSSGSMGSAADARLLTELREWSDAVLVSAATVRTEGYRPMSLPDDLRLRREHDGRPSLPRLAILTPSLSLEPSSEVLGAPLEAPPLVISTVPATDRKEHAARRRALEQAGAEVLLLRSLSPRVVLCALREAGYARISVEGGPSLYSRVLAEDVVDILHLSLDPHMPTHCALPLVDAAGEREASRRYTPEAVAADAEGVLFLRYRRARGV</sequence>
<dbReference type="Gene3D" id="3.40.430.10">
    <property type="entry name" value="Dihydrofolate Reductase, subunit A"/>
    <property type="match status" value="1"/>
</dbReference>
<evidence type="ECO:0000256" key="3">
    <source>
        <dbReference type="ARBA" id="ARBA00023002"/>
    </source>
</evidence>
<reference evidence="5" key="1">
    <citation type="submission" date="2022-01" db="EMBL/GenBank/DDBJ databases">
        <title>Corynebacterium sp. nov isolated from isolated from the feces of the greater white-fronted geese (Anser albifrons) at Poyang Lake, PR China.</title>
        <authorList>
            <person name="Liu Q."/>
        </authorList>
    </citation>
    <scope>NUCLEOTIDE SEQUENCE</scope>
    <source>
        <strain evidence="5">JCM 32435</strain>
    </source>
</reference>
<keyword evidence="3" id="KW-0560">Oxidoreductase</keyword>
<keyword evidence="2" id="KW-0521">NADP</keyword>
<dbReference type="NCBIfam" id="NF010663">
    <property type="entry name" value="PRK14059.1-1"/>
    <property type="match status" value="1"/>
</dbReference>
<feature type="domain" description="Bacterial bifunctional deaminase-reductase C-terminal" evidence="4">
    <location>
        <begin position="37"/>
        <end position="210"/>
    </location>
</feature>
<evidence type="ECO:0000313" key="6">
    <source>
        <dbReference type="Proteomes" id="UP001139336"/>
    </source>
</evidence>
<dbReference type="InterPro" id="IPR050765">
    <property type="entry name" value="Riboflavin_Biosynth_HTPR"/>
</dbReference>
<evidence type="ECO:0000259" key="4">
    <source>
        <dbReference type="Pfam" id="PF01872"/>
    </source>
</evidence>
<evidence type="ECO:0000313" key="5">
    <source>
        <dbReference type="EMBL" id="MCF4006511.1"/>
    </source>
</evidence>
<evidence type="ECO:0000256" key="1">
    <source>
        <dbReference type="ARBA" id="ARBA00005104"/>
    </source>
</evidence>
<protein>
    <submittedName>
        <fullName evidence="5">Pyrimidine reductase family protein</fullName>
    </submittedName>
</protein>
<evidence type="ECO:0000256" key="2">
    <source>
        <dbReference type="ARBA" id="ARBA00022857"/>
    </source>
</evidence>
<comment type="caution">
    <text evidence="5">The sequence shown here is derived from an EMBL/GenBank/DDBJ whole genome shotgun (WGS) entry which is preliminary data.</text>
</comment>
<dbReference type="GO" id="GO:0009231">
    <property type="term" value="P:riboflavin biosynthetic process"/>
    <property type="evidence" value="ECO:0007669"/>
    <property type="project" value="InterPro"/>
</dbReference>
<keyword evidence="6" id="KW-1185">Reference proteome</keyword>
<accession>A0A9X1QPM8</accession>